<feature type="domain" description="Rhodopsin" evidence="8">
    <location>
        <begin position="34"/>
        <end position="270"/>
    </location>
</feature>
<dbReference type="Proteomes" id="UP000319160">
    <property type="component" value="Unassembled WGS sequence"/>
</dbReference>
<evidence type="ECO:0000313" key="9">
    <source>
        <dbReference type="EMBL" id="TRX99024.1"/>
    </source>
</evidence>
<evidence type="ECO:0000256" key="5">
    <source>
        <dbReference type="ARBA" id="ARBA00038359"/>
    </source>
</evidence>
<feature type="transmembrane region" description="Helical" evidence="7">
    <location>
        <begin position="15"/>
        <end position="38"/>
    </location>
</feature>
<keyword evidence="4 7" id="KW-0472">Membrane</keyword>
<reference evidence="10" key="1">
    <citation type="submission" date="2019-06" db="EMBL/GenBank/DDBJ databases">
        <title>Draft genome sequence of the griseofulvin-producing fungus Xylaria cubensis strain G536.</title>
        <authorList>
            <person name="Mead M.E."/>
            <person name="Raja H.A."/>
            <person name="Steenwyk J.L."/>
            <person name="Knowles S.L."/>
            <person name="Oberlies N.H."/>
            <person name="Rokas A."/>
        </authorList>
    </citation>
    <scope>NUCLEOTIDE SEQUENCE [LARGE SCALE GENOMIC DNA]</scope>
    <source>
        <strain evidence="10">G536</strain>
    </source>
</reference>
<keyword evidence="10" id="KW-1185">Reference proteome</keyword>
<name>A0A553IFQ0_9PEZI</name>
<dbReference type="STRING" id="2512241.A0A553IFQ0"/>
<accession>A0A553IFQ0</accession>
<dbReference type="PANTHER" id="PTHR33048">
    <property type="entry name" value="PTH11-LIKE INTEGRAL MEMBRANE PROTEIN (AFU_ORTHOLOGUE AFUA_5G11245)"/>
    <property type="match status" value="1"/>
</dbReference>
<evidence type="ECO:0000313" key="10">
    <source>
        <dbReference type="Proteomes" id="UP000319160"/>
    </source>
</evidence>
<evidence type="ECO:0000256" key="7">
    <source>
        <dbReference type="SAM" id="Phobius"/>
    </source>
</evidence>
<dbReference type="OrthoDB" id="5421689at2759"/>
<evidence type="ECO:0000256" key="1">
    <source>
        <dbReference type="ARBA" id="ARBA00004141"/>
    </source>
</evidence>
<dbReference type="InterPro" id="IPR052337">
    <property type="entry name" value="SAT4-like"/>
</dbReference>
<organism evidence="9 10">
    <name type="scientific">Xylaria flabelliformis</name>
    <dbReference type="NCBI Taxonomy" id="2512241"/>
    <lineage>
        <taxon>Eukaryota</taxon>
        <taxon>Fungi</taxon>
        <taxon>Dikarya</taxon>
        <taxon>Ascomycota</taxon>
        <taxon>Pezizomycotina</taxon>
        <taxon>Sordariomycetes</taxon>
        <taxon>Xylariomycetidae</taxon>
        <taxon>Xylariales</taxon>
        <taxon>Xylariaceae</taxon>
        <taxon>Xylaria</taxon>
    </lineage>
</organism>
<evidence type="ECO:0000256" key="6">
    <source>
        <dbReference type="SAM" id="MobiDB-lite"/>
    </source>
</evidence>
<evidence type="ECO:0000256" key="3">
    <source>
        <dbReference type="ARBA" id="ARBA00022989"/>
    </source>
</evidence>
<evidence type="ECO:0000256" key="2">
    <source>
        <dbReference type="ARBA" id="ARBA00022692"/>
    </source>
</evidence>
<feature type="region of interest" description="Disordered" evidence="6">
    <location>
        <begin position="303"/>
        <end position="347"/>
    </location>
</feature>
<evidence type="ECO:0000259" key="8">
    <source>
        <dbReference type="Pfam" id="PF20684"/>
    </source>
</evidence>
<comment type="caution">
    <text evidence="9">The sequence shown here is derived from an EMBL/GenBank/DDBJ whole genome shotgun (WGS) entry which is preliminary data.</text>
</comment>
<dbReference type="PANTHER" id="PTHR33048:SF134">
    <property type="entry name" value="INTEGRAL MEMBRANE PROTEIN"/>
    <property type="match status" value="1"/>
</dbReference>
<comment type="similarity">
    <text evidence="5">Belongs to the SAT4 family.</text>
</comment>
<dbReference type="GO" id="GO:0016020">
    <property type="term" value="C:membrane"/>
    <property type="evidence" value="ECO:0007669"/>
    <property type="project" value="UniProtKB-SubCell"/>
</dbReference>
<feature type="transmembrane region" description="Helical" evidence="7">
    <location>
        <begin position="131"/>
        <end position="153"/>
    </location>
</feature>
<dbReference type="EMBL" id="VFLP01000001">
    <property type="protein sequence ID" value="TRX99024.1"/>
    <property type="molecule type" value="Genomic_DNA"/>
</dbReference>
<keyword evidence="3 7" id="KW-1133">Transmembrane helix</keyword>
<evidence type="ECO:0000256" key="4">
    <source>
        <dbReference type="ARBA" id="ARBA00023136"/>
    </source>
</evidence>
<dbReference type="AlphaFoldDB" id="A0A553IFQ0"/>
<dbReference type="Pfam" id="PF20684">
    <property type="entry name" value="Fung_rhodopsin"/>
    <property type="match status" value="1"/>
</dbReference>
<keyword evidence="2 7" id="KW-0812">Transmembrane</keyword>
<comment type="subcellular location">
    <subcellularLocation>
        <location evidence="1">Membrane</location>
        <topology evidence="1">Multi-pass membrane protein</topology>
    </subcellularLocation>
</comment>
<dbReference type="InterPro" id="IPR049326">
    <property type="entry name" value="Rhodopsin_dom_fungi"/>
</dbReference>
<feature type="transmembrane region" description="Helical" evidence="7">
    <location>
        <begin position="219"/>
        <end position="244"/>
    </location>
</feature>
<feature type="transmembrane region" description="Helical" evidence="7">
    <location>
        <begin position="250"/>
        <end position="269"/>
    </location>
</feature>
<proteinExistence type="inferred from homology"/>
<protein>
    <recommendedName>
        <fullName evidence="8">Rhodopsin domain-containing protein</fullName>
    </recommendedName>
</protein>
<gene>
    <name evidence="9" type="ORF">FHL15_000366</name>
</gene>
<sequence>MSSPMPPVDYSDEKVGIYVVTLLLAFAATLSVSLRFWARRLMRLPWGIDDYLALIALLIQHGAEAGTIVCVELGGLGRDVRLFTIRNPNATVYFYQSIFAIEVLYALSSPIIKLSVLAFYWRIFPTRTMKVACIVLASASIAWAIVIGIVDFVQCQPLRAFWDVQLQQSPGTKCINIILFWLGNSAANCAIDLVTLILPIREVMKLHNSISRKIGICAVFLLGGVAFAASLTRTISTIVLYYVGVTNPNIVEVYVAVIGACLPTLIPVYRRLRYGDASKSSKASHSGKKEISINTIGRISNRTQRRTAGEGSFERLRNEDSFYPPDSQHTHHIDVSGNGDCRPSKDTQLDDIPLKGIIVRHEIAWSDDKSPVV</sequence>
<feature type="transmembrane region" description="Helical" evidence="7">
    <location>
        <begin position="178"/>
        <end position="198"/>
    </location>
</feature>